<organism evidence="1 2">
    <name type="scientific">Cellulomonas soli</name>
    <dbReference type="NCBI Taxonomy" id="931535"/>
    <lineage>
        <taxon>Bacteria</taxon>
        <taxon>Bacillati</taxon>
        <taxon>Actinomycetota</taxon>
        <taxon>Actinomycetes</taxon>
        <taxon>Micrococcales</taxon>
        <taxon>Cellulomonadaceae</taxon>
        <taxon>Cellulomonas</taxon>
    </lineage>
</organism>
<proteinExistence type="predicted"/>
<gene>
    <name evidence="1" type="ORF">CSO01_15980</name>
</gene>
<dbReference type="Pfam" id="PF10009">
    <property type="entry name" value="DUF2252"/>
    <property type="match status" value="1"/>
</dbReference>
<comment type="caution">
    <text evidence="1">The sequence shown here is derived from an EMBL/GenBank/DDBJ whole genome shotgun (WGS) entry which is preliminary data.</text>
</comment>
<sequence>MAGPDRDPVAQLEDQATSRVPELVPIRYGRMAAGAFPFLRGSAVVMASDLAASPNSGLRVQLCGDAHLSNFGLFASPERRLLFDLNDFDETAPGPFEWDVQRLVASVEVAARANGFDEKDRRRTLLACAGAYREAMRRFAAMSEIDVWYARLDVEEASAATGIRRYGRRTVEKARRRDHASSLERLTEVVGGRRRFVSDPPWVRTVEDLAGEAGRADLARDMDDLLSSYAQTLQSDRQRLIRRYRLVDMARKVVGVGSVGTRAWILLVVADEGDDALVLQAKEAQASVLEEHTGSVAGPHGRRVVEGQRLMQAASDIFLGWETVHGLDGVQRDFYVRQLRDWKGSAEVEQLDPTTMARYVRLCAWTLARAHARSGDRIAIAAYLGGSRRADEAFADFGAAYAERTAEDHARLLAAIDTGRLVAAAED</sequence>
<evidence type="ECO:0000313" key="1">
    <source>
        <dbReference type="EMBL" id="GEP68883.1"/>
    </source>
</evidence>
<dbReference type="InterPro" id="IPR018721">
    <property type="entry name" value="DUF2252"/>
</dbReference>
<dbReference type="EMBL" id="BKAL01000004">
    <property type="protein sequence ID" value="GEP68883.1"/>
    <property type="molecule type" value="Genomic_DNA"/>
</dbReference>
<dbReference type="AlphaFoldDB" id="A0A512PCF0"/>
<name>A0A512PCF0_9CELL</name>
<reference evidence="1 2" key="1">
    <citation type="submission" date="2019-07" db="EMBL/GenBank/DDBJ databases">
        <title>Whole genome shotgun sequence of Cellulomonas soli NBRC 109434.</title>
        <authorList>
            <person name="Hosoyama A."/>
            <person name="Uohara A."/>
            <person name="Ohji S."/>
            <person name="Ichikawa N."/>
        </authorList>
    </citation>
    <scope>NUCLEOTIDE SEQUENCE [LARGE SCALE GENOMIC DNA]</scope>
    <source>
        <strain evidence="1 2">NBRC 109434</strain>
    </source>
</reference>
<evidence type="ECO:0008006" key="3">
    <source>
        <dbReference type="Google" id="ProtNLM"/>
    </source>
</evidence>
<dbReference type="PANTHER" id="PTHR39441">
    <property type="entry name" value="DUF2252 DOMAIN-CONTAINING PROTEIN"/>
    <property type="match status" value="1"/>
</dbReference>
<accession>A0A512PCF0</accession>
<dbReference type="Proteomes" id="UP000321798">
    <property type="component" value="Unassembled WGS sequence"/>
</dbReference>
<protein>
    <recommendedName>
        <fullName evidence="3">DUF2252 domain-containing protein</fullName>
    </recommendedName>
</protein>
<keyword evidence="2" id="KW-1185">Reference proteome</keyword>
<evidence type="ECO:0000313" key="2">
    <source>
        <dbReference type="Proteomes" id="UP000321798"/>
    </source>
</evidence>
<dbReference type="PANTHER" id="PTHR39441:SF1">
    <property type="entry name" value="DUF2252 DOMAIN-CONTAINING PROTEIN"/>
    <property type="match status" value="1"/>
</dbReference>